<organism evidence="2 3">
    <name type="scientific">Cronartium quercuum f. sp. fusiforme G11</name>
    <dbReference type="NCBI Taxonomy" id="708437"/>
    <lineage>
        <taxon>Eukaryota</taxon>
        <taxon>Fungi</taxon>
        <taxon>Dikarya</taxon>
        <taxon>Basidiomycota</taxon>
        <taxon>Pucciniomycotina</taxon>
        <taxon>Pucciniomycetes</taxon>
        <taxon>Pucciniales</taxon>
        <taxon>Coleosporiaceae</taxon>
        <taxon>Cronartium</taxon>
    </lineage>
</organism>
<accession>A0A9P6T7J6</accession>
<dbReference type="Proteomes" id="UP000886653">
    <property type="component" value="Unassembled WGS sequence"/>
</dbReference>
<sequence length="86" mass="9604">MSQCGVGMSQLSDEHWEMSHGKSDSVSQPRKRQYIARGVRSQYRVGVARRAIKIAKDVRLSSTDRFGSTTVAGIPRWEWSSTNSCG</sequence>
<feature type="region of interest" description="Disordered" evidence="1">
    <location>
        <begin position="1"/>
        <end position="33"/>
    </location>
</feature>
<name>A0A9P6T7J6_9BASI</name>
<proteinExistence type="predicted"/>
<dbReference type="AlphaFoldDB" id="A0A9P6T7J6"/>
<dbReference type="EMBL" id="MU167439">
    <property type="protein sequence ID" value="KAG0140513.1"/>
    <property type="molecule type" value="Genomic_DNA"/>
</dbReference>
<evidence type="ECO:0000313" key="2">
    <source>
        <dbReference type="EMBL" id="KAG0140513.1"/>
    </source>
</evidence>
<comment type="caution">
    <text evidence="2">The sequence shown here is derived from an EMBL/GenBank/DDBJ whole genome shotgun (WGS) entry which is preliminary data.</text>
</comment>
<gene>
    <name evidence="2" type="ORF">CROQUDRAFT_100037</name>
</gene>
<evidence type="ECO:0000256" key="1">
    <source>
        <dbReference type="SAM" id="MobiDB-lite"/>
    </source>
</evidence>
<feature type="compositionally biased region" description="Basic and acidic residues" evidence="1">
    <location>
        <begin position="12"/>
        <end position="23"/>
    </location>
</feature>
<reference evidence="2" key="1">
    <citation type="submission" date="2013-11" db="EMBL/GenBank/DDBJ databases">
        <title>Genome sequence of the fusiform rust pathogen reveals effectors for host alternation and coevolution with pine.</title>
        <authorList>
            <consortium name="DOE Joint Genome Institute"/>
            <person name="Smith K."/>
            <person name="Pendleton A."/>
            <person name="Kubisiak T."/>
            <person name="Anderson C."/>
            <person name="Salamov A."/>
            <person name="Aerts A."/>
            <person name="Riley R."/>
            <person name="Clum A."/>
            <person name="Lindquist E."/>
            <person name="Ence D."/>
            <person name="Campbell M."/>
            <person name="Kronenberg Z."/>
            <person name="Feau N."/>
            <person name="Dhillon B."/>
            <person name="Hamelin R."/>
            <person name="Burleigh J."/>
            <person name="Smith J."/>
            <person name="Yandell M."/>
            <person name="Nelson C."/>
            <person name="Grigoriev I."/>
            <person name="Davis J."/>
        </authorList>
    </citation>
    <scope>NUCLEOTIDE SEQUENCE</scope>
    <source>
        <strain evidence="2">G11</strain>
    </source>
</reference>
<evidence type="ECO:0000313" key="3">
    <source>
        <dbReference type="Proteomes" id="UP000886653"/>
    </source>
</evidence>
<keyword evidence="3" id="KW-1185">Reference proteome</keyword>
<protein>
    <submittedName>
        <fullName evidence="2">Uncharacterized protein</fullName>
    </submittedName>
</protein>